<dbReference type="Proteomes" id="UP001237642">
    <property type="component" value="Unassembled WGS sequence"/>
</dbReference>
<dbReference type="PROSITE" id="PS51999">
    <property type="entry name" value="ZF_GRF"/>
    <property type="match status" value="1"/>
</dbReference>
<dbReference type="GO" id="GO:0008270">
    <property type="term" value="F:zinc ion binding"/>
    <property type="evidence" value="ECO:0007669"/>
    <property type="project" value="UniProtKB-KW"/>
</dbReference>
<evidence type="ECO:0000256" key="1">
    <source>
        <dbReference type="ARBA" id="ARBA00022723"/>
    </source>
</evidence>
<evidence type="ECO:0000313" key="7">
    <source>
        <dbReference type="Proteomes" id="UP001237642"/>
    </source>
</evidence>
<feature type="domain" description="GRF-type" evidence="5">
    <location>
        <begin position="5"/>
        <end position="45"/>
    </location>
</feature>
<reference evidence="6" key="2">
    <citation type="submission" date="2023-05" db="EMBL/GenBank/DDBJ databases">
        <authorList>
            <person name="Schelkunov M.I."/>
        </authorList>
    </citation>
    <scope>NUCLEOTIDE SEQUENCE</scope>
    <source>
        <strain evidence="6">Hsosn_3</strain>
        <tissue evidence="6">Leaf</tissue>
    </source>
</reference>
<dbReference type="AlphaFoldDB" id="A0AAD8MPY3"/>
<dbReference type="EMBL" id="JAUIZM010000006">
    <property type="protein sequence ID" value="KAK1379668.1"/>
    <property type="molecule type" value="Genomic_DNA"/>
</dbReference>
<keyword evidence="1" id="KW-0479">Metal-binding</keyword>
<evidence type="ECO:0000256" key="4">
    <source>
        <dbReference type="PROSITE-ProRule" id="PRU01343"/>
    </source>
</evidence>
<comment type="caution">
    <text evidence="6">The sequence shown here is derived from an EMBL/GenBank/DDBJ whole genome shotgun (WGS) entry which is preliminary data.</text>
</comment>
<dbReference type="Pfam" id="PF06839">
    <property type="entry name" value="Zn_ribbon_GRF"/>
    <property type="match status" value="1"/>
</dbReference>
<reference evidence="6" key="1">
    <citation type="submission" date="2023-02" db="EMBL/GenBank/DDBJ databases">
        <title>Genome of toxic invasive species Heracleum sosnowskyi carries increased number of genes despite the absence of recent whole-genome duplications.</title>
        <authorList>
            <person name="Schelkunov M."/>
            <person name="Shtratnikova V."/>
            <person name="Makarenko M."/>
            <person name="Klepikova A."/>
            <person name="Omelchenko D."/>
            <person name="Novikova G."/>
            <person name="Obukhova E."/>
            <person name="Bogdanov V."/>
            <person name="Penin A."/>
            <person name="Logacheva M."/>
        </authorList>
    </citation>
    <scope>NUCLEOTIDE SEQUENCE</scope>
    <source>
        <strain evidence="6">Hsosn_3</strain>
        <tissue evidence="6">Leaf</tissue>
    </source>
</reference>
<evidence type="ECO:0000256" key="2">
    <source>
        <dbReference type="ARBA" id="ARBA00022771"/>
    </source>
</evidence>
<organism evidence="6 7">
    <name type="scientific">Heracleum sosnowskyi</name>
    <dbReference type="NCBI Taxonomy" id="360622"/>
    <lineage>
        <taxon>Eukaryota</taxon>
        <taxon>Viridiplantae</taxon>
        <taxon>Streptophyta</taxon>
        <taxon>Embryophyta</taxon>
        <taxon>Tracheophyta</taxon>
        <taxon>Spermatophyta</taxon>
        <taxon>Magnoliopsida</taxon>
        <taxon>eudicotyledons</taxon>
        <taxon>Gunneridae</taxon>
        <taxon>Pentapetalae</taxon>
        <taxon>asterids</taxon>
        <taxon>campanulids</taxon>
        <taxon>Apiales</taxon>
        <taxon>Apiaceae</taxon>
        <taxon>Apioideae</taxon>
        <taxon>apioid superclade</taxon>
        <taxon>Tordylieae</taxon>
        <taxon>Tordyliinae</taxon>
        <taxon>Heracleum</taxon>
    </lineage>
</organism>
<name>A0AAD8MPY3_9APIA</name>
<dbReference type="PANTHER" id="PTHR33248">
    <property type="entry name" value="ZINC ION-BINDING PROTEIN"/>
    <property type="match status" value="1"/>
</dbReference>
<evidence type="ECO:0000256" key="3">
    <source>
        <dbReference type="ARBA" id="ARBA00022833"/>
    </source>
</evidence>
<evidence type="ECO:0000259" key="5">
    <source>
        <dbReference type="PROSITE" id="PS51999"/>
    </source>
</evidence>
<evidence type="ECO:0000313" key="6">
    <source>
        <dbReference type="EMBL" id="KAK1379668.1"/>
    </source>
</evidence>
<proteinExistence type="predicted"/>
<keyword evidence="7" id="KW-1185">Reference proteome</keyword>
<keyword evidence="3" id="KW-0862">Zinc</keyword>
<gene>
    <name evidence="6" type="ORF">POM88_026412</name>
</gene>
<dbReference type="InterPro" id="IPR010666">
    <property type="entry name" value="Znf_GRF"/>
</dbReference>
<sequence length="134" mass="15452">MAFKCSCGRYIVQKMAWTENNAGRRFIVCADRYGGCGYFEWVDPPLATREHTVINGLLNRIKVMEDGHMREIEEIKGRYEKEIEKLQQKAVIPLYVLHTKRSVGWLSSVGIGIKKKPWLPSPTVVPFLVVPMWD</sequence>
<keyword evidence="2 4" id="KW-0863">Zinc-finger</keyword>
<protein>
    <recommendedName>
        <fullName evidence="5">GRF-type domain-containing protein</fullName>
    </recommendedName>
</protein>
<accession>A0AAD8MPY3</accession>